<protein>
    <submittedName>
        <fullName evidence="2">Uncharacterized protein</fullName>
    </submittedName>
</protein>
<reference evidence="2 3" key="1">
    <citation type="journal article" date="2023" name="Arcadia Sci">
        <title>De novo assembly of a long-read Amblyomma americanum tick genome.</title>
        <authorList>
            <person name="Chou S."/>
            <person name="Poskanzer K.E."/>
            <person name="Rollins M."/>
            <person name="Thuy-Boun P.S."/>
        </authorList>
    </citation>
    <scope>NUCLEOTIDE SEQUENCE [LARGE SCALE GENOMIC DNA]</scope>
    <source>
        <strain evidence="2">F_SG_1</strain>
        <tissue evidence="2">Salivary glands</tissue>
    </source>
</reference>
<dbReference type="SUPFAM" id="SSF51735">
    <property type="entry name" value="NAD(P)-binding Rossmann-fold domains"/>
    <property type="match status" value="1"/>
</dbReference>
<accession>A0AAQ4DKE4</accession>
<gene>
    <name evidence="2" type="ORF">V5799_034448</name>
</gene>
<dbReference type="PANTHER" id="PTHR43313:SF36">
    <property type="entry name" value="D-BETA-HYDROXYBUTYRATE DEHYDROGENASE, MITOCHONDRIAL"/>
    <property type="match status" value="1"/>
</dbReference>
<evidence type="ECO:0000256" key="1">
    <source>
        <dbReference type="ARBA" id="ARBA00023002"/>
    </source>
</evidence>
<keyword evidence="3" id="KW-1185">Reference proteome</keyword>
<dbReference type="GO" id="GO:0008202">
    <property type="term" value="P:steroid metabolic process"/>
    <property type="evidence" value="ECO:0007669"/>
    <property type="project" value="TreeGrafter"/>
</dbReference>
<keyword evidence="1" id="KW-0560">Oxidoreductase</keyword>
<evidence type="ECO:0000313" key="3">
    <source>
        <dbReference type="Proteomes" id="UP001321473"/>
    </source>
</evidence>
<dbReference type="Proteomes" id="UP001321473">
    <property type="component" value="Unassembled WGS sequence"/>
</dbReference>
<dbReference type="PRINTS" id="PR00081">
    <property type="entry name" value="GDHRDH"/>
</dbReference>
<dbReference type="Pfam" id="PF00106">
    <property type="entry name" value="adh_short"/>
    <property type="match status" value="1"/>
</dbReference>
<dbReference type="AlphaFoldDB" id="A0AAQ4DKE4"/>
<organism evidence="2 3">
    <name type="scientific">Amblyomma americanum</name>
    <name type="common">Lone star tick</name>
    <dbReference type="NCBI Taxonomy" id="6943"/>
    <lineage>
        <taxon>Eukaryota</taxon>
        <taxon>Metazoa</taxon>
        <taxon>Ecdysozoa</taxon>
        <taxon>Arthropoda</taxon>
        <taxon>Chelicerata</taxon>
        <taxon>Arachnida</taxon>
        <taxon>Acari</taxon>
        <taxon>Parasitiformes</taxon>
        <taxon>Ixodida</taxon>
        <taxon>Ixodoidea</taxon>
        <taxon>Ixodidae</taxon>
        <taxon>Amblyomminae</taxon>
        <taxon>Amblyomma</taxon>
    </lineage>
</organism>
<sequence>MRTSWTLFFTLVVAFWKYWNHLPLARCVAQWTGFVVIVSALSYWLARCLWTTAFVRLLNGDGKAVLVTGCDSGFGHLLVKTLSRIGFFVFAGCLDANSEGAEKLSNLSNVKVLQMDISSEQQVHDAEAIIRADLGSRVLWAVVCNAGVRNEGLLEWIPMKAVQKVLDVNVLGTCRVSKKFLPLLRRSGGRLVVVTSSFGYVTVPMGTPYSMSKHALVSMVDGLRRECYGKGVDIISVMPQAYKTNITAPPGHQQFSVEDLRKNCPEVADDFTQEEIDGWIRSTKEYFDLLNRDNLQEVADAMVLAVRETHPRTWYTTPLSLSTIALFPLTYLPDEATDAIMALCRTKLGRLLDVTRKPKVA</sequence>
<dbReference type="PROSITE" id="PS00061">
    <property type="entry name" value="ADH_SHORT"/>
    <property type="match status" value="1"/>
</dbReference>
<dbReference type="InterPro" id="IPR036291">
    <property type="entry name" value="NAD(P)-bd_dom_sf"/>
</dbReference>
<dbReference type="InterPro" id="IPR002347">
    <property type="entry name" value="SDR_fam"/>
</dbReference>
<dbReference type="InterPro" id="IPR020904">
    <property type="entry name" value="Sc_DH/Rdtase_CS"/>
</dbReference>
<evidence type="ECO:0000313" key="2">
    <source>
        <dbReference type="EMBL" id="KAK8762934.1"/>
    </source>
</evidence>
<dbReference type="GO" id="GO:0016491">
    <property type="term" value="F:oxidoreductase activity"/>
    <property type="evidence" value="ECO:0007669"/>
    <property type="project" value="UniProtKB-KW"/>
</dbReference>
<name>A0AAQ4DKE4_AMBAM</name>
<dbReference type="Gene3D" id="3.40.50.720">
    <property type="entry name" value="NAD(P)-binding Rossmann-like Domain"/>
    <property type="match status" value="1"/>
</dbReference>
<dbReference type="EMBL" id="JARKHS020029677">
    <property type="protein sequence ID" value="KAK8762934.1"/>
    <property type="molecule type" value="Genomic_DNA"/>
</dbReference>
<dbReference type="PANTHER" id="PTHR43313">
    <property type="entry name" value="SHORT-CHAIN DEHYDROGENASE/REDUCTASE FAMILY 9C"/>
    <property type="match status" value="1"/>
</dbReference>
<proteinExistence type="predicted"/>
<comment type="caution">
    <text evidence="2">The sequence shown here is derived from an EMBL/GenBank/DDBJ whole genome shotgun (WGS) entry which is preliminary data.</text>
</comment>